<evidence type="ECO:0000313" key="2">
    <source>
        <dbReference type="EMBL" id="OAB33912.1"/>
    </source>
</evidence>
<keyword evidence="1" id="KW-0472">Membrane</keyword>
<name>A0A168D6H6_9BACL</name>
<protein>
    <recommendedName>
        <fullName evidence="4">Cell division protein FtsL</fullName>
    </recommendedName>
</protein>
<keyword evidence="3" id="KW-1185">Reference proteome</keyword>
<sequence>MAYTRGNLAVKPKPAERVSPGYREQTKVVTRRTFIPMKEKMLYLLTVLVCVAVASLVIWRYAQIYDLNKQSQEMNSVIRKNKLEISKLELKKQTLKETIVETAIKEGYVLPLEQSIIHVPRVAVSTEVPKAETPELDTKQK</sequence>
<dbReference type="STRING" id="494026.PGLA_23675"/>
<dbReference type="AlphaFoldDB" id="A0A168D6H6"/>
<keyword evidence="1" id="KW-1133">Transmembrane helix</keyword>
<comment type="caution">
    <text evidence="2">The sequence shown here is derived from an EMBL/GenBank/DDBJ whole genome shotgun (WGS) entry which is preliminary data.</text>
</comment>
<dbReference type="Proteomes" id="UP000076967">
    <property type="component" value="Unassembled WGS sequence"/>
</dbReference>
<dbReference type="OrthoDB" id="2988583at2"/>
<organism evidence="2 3">
    <name type="scientific">Paenibacillus glacialis</name>
    <dbReference type="NCBI Taxonomy" id="494026"/>
    <lineage>
        <taxon>Bacteria</taxon>
        <taxon>Bacillati</taxon>
        <taxon>Bacillota</taxon>
        <taxon>Bacilli</taxon>
        <taxon>Bacillales</taxon>
        <taxon>Paenibacillaceae</taxon>
        <taxon>Paenibacillus</taxon>
    </lineage>
</organism>
<evidence type="ECO:0000313" key="3">
    <source>
        <dbReference type="Proteomes" id="UP000076967"/>
    </source>
</evidence>
<feature type="transmembrane region" description="Helical" evidence="1">
    <location>
        <begin position="41"/>
        <end position="62"/>
    </location>
</feature>
<keyword evidence="1" id="KW-0812">Transmembrane</keyword>
<gene>
    <name evidence="2" type="ORF">PGLA_23675</name>
</gene>
<reference evidence="2 3" key="1">
    <citation type="submission" date="2016-03" db="EMBL/GenBank/DDBJ databases">
        <title>Draft genome sequence of Paenibacillus glacialis DSM 22343.</title>
        <authorList>
            <person name="Shin S.-K."/>
            <person name="Yi H."/>
        </authorList>
    </citation>
    <scope>NUCLEOTIDE SEQUENCE [LARGE SCALE GENOMIC DNA]</scope>
    <source>
        <strain evidence="2 3">DSM 22343</strain>
    </source>
</reference>
<accession>A0A168D6H6</accession>
<dbReference type="EMBL" id="LVJH01000070">
    <property type="protein sequence ID" value="OAB33912.1"/>
    <property type="molecule type" value="Genomic_DNA"/>
</dbReference>
<dbReference type="RefSeq" id="WP_068537656.1">
    <property type="nucleotide sequence ID" value="NZ_LVJH01000070.1"/>
</dbReference>
<proteinExistence type="predicted"/>
<evidence type="ECO:0008006" key="4">
    <source>
        <dbReference type="Google" id="ProtNLM"/>
    </source>
</evidence>
<evidence type="ECO:0000256" key="1">
    <source>
        <dbReference type="SAM" id="Phobius"/>
    </source>
</evidence>